<proteinExistence type="predicted"/>
<sequence length="126" mass="14187">MSIILFLIITVVSAVIYWATWANVLLNVNPEGSLVGVILFFISLFLALIGTLFLIIFAIRLRRKTGRIVIAKFRNSWRQATMISILVVGLLIFNSQGLFTWWSALLAVLIITILETVFASLKRDFG</sequence>
<keyword evidence="1" id="KW-0472">Membrane</keyword>
<dbReference type="EMBL" id="PEZZ01000001">
    <property type="protein sequence ID" value="PIS05644.1"/>
    <property type="molecule type" value="Genomic_DNA"/>
</dbReference>
<organism evidence="2 3">
    <name type="scientific">Candidatus Buchananbacteria bacterium CG10_big_fil_rev_8_21_14_0_10_42_9</name>
    <dbReference type="NCBI Taxonomy" id="1974526"/>
    <lineage>
        <taxon>Bacteria</taxon>
        <taxon>Candidatus Buchananiibacteriota</taxon>
    </lineage>
</organism>
<comment type="caution">
    <text evidence="2">The sequence shown here is derived from an EMBL/GenBank/DDBJ whole genome shotgun (WGS) entry which is preliminary data.</text>
</comment>
<name>A0A2H0W2S5_9BACT</name>
<evidence type="ECO:0008006" key="4">
    <source>
        <dbReference type="Google" id="ProtNLM"/>
    </source>
</evidence>
<protein>
    <recommendedName>
        <fullName evidence="4">Major facilitator superfamily (MFS) profile domain-containing protein</fullName>
    </recommendedName>
</protein>
<keyword evidence="1" id="KW-1133">Transmembrane helix</keyword>
<keyword evidence="1" id="KW-0812">Transmembrane</keyword>
<feature type="transmembrane region" description="Helical" evidence="1">
    <location>
        <begin position="38"/>
        <end position="59"/>
    </location>
</feature>
<evidence type="ECO:0000313" key="3">
    <source>
        <dbReference type="Proteomes" id="UP000230935"/>
    </source>
</evidence>
<feature type="transmembrane region" description="Helical" evidence="1">
    <location>
        <begin position="101"/>
        <end position="121"/>
    </location>
</feature>
<evidence type="ECO:0000313" key="2">
    <source>
        <dbReference type="EMBL" id="PIS05644.1"/>
    </source>
</evidence>
<reference evidence="3" key="1">
    <citation type="submission" date="2017-09" db="EMBL/GenBank/DDBJ databases">
        <title>Depth-based differentiation of microbial function through sediment-hosted aquifers and enrichment of novel symbionts in the deep terrestrial subsurface.</title>
        <authorList>
            <person name="Probst A.J."/>
            <person name="Ladd B."/>
            <person name="Jarett J.K."/>
            <person name="Geller-Mcgrath D.E."/>
            <person name="Sieber C.M.K."/>
            <person name="Emerson J.B."/>
            <person name="Anantharaman K."/>
            <person name="Thomas B.C."/>
            <person name="Malmstrom R."/>
            <person name="Stieglmeier M."/>
            <person name="Klingl A."/>
            <person name="Woyke T."/>
            <person name="Ryan C.M."/>
            <person name="Banfield J.F."/>
        </authorList>
    </citation>
    <scope>NUCLEOTIDE SEQUENCE [LARGE SCALE GENOMIC DNA]</scope>
</reference>
<evidence type="ECO:0000256" key="1">
    <source>
        <dbReference type="SAM" id="Phobius"/>
    </source>
</evidence>
<gene>
    <name evidence="2" type="ORF">COT81_00155</name>
</gene>
<dbReference type="AlphaFoldDB" id="A0A2H0W2S5"/>
<accession>A0A2H0W2S5</accession>
<dbReference type="Proteomes" id="UP000230935">
    <property type="component" value="Unassembled WGS sequence"/>
</dbReference>
<feature type="transmembrane region" description="Helical" evidence="1">
    <location>
        <begin position="80"/>
        <end position="95"/>
    </location>
</feature>